<keyword evidence="2" id="KW-0238">DNA-binding</keyword>
<dbReference type="Proteomes" id="UP000220005">
    <property type="component" value="Unassembled WGS sequence"/>
</dbReference>
<evidence type="ECO:0000313" key="7">
    <source>
        <dbReference type="Proteomes" id="UP000220005"/>
    </source>
</evidence>
<dbReference type="CDD" id="cd05013">
    <property type="entry name" value="SIS_RpiR"/>
    <property type="match status" value="1"/>
</dbReference>
<dbReference type="GO" id="GO:0097367">
    <property type="term" value="F:carbohydrate derivative binding"/>
    <property type="evidence" value="ECO:0007669"/>
    <property type="project" value="InterPro"/>
</dbReference>
<accession>A0A2A7AM42</accession>
<keyword evidence="3" id="KW-0804">Transcription</keyword>
<keyword evidence="1" id="KW-0805">Transcription regulation</keyword>
<evidence type="ECO:0000259" key="5">
    <source>
        <dbReference type="PROSITE" id="PS51464"/>
    </source>
</evidence>
<sequence>MRDSPGSVVTLLCSGIQLYSAERRIADCILKDVKWASVVTSAQLAHASQSSEATVTRLCHKLGFENYRKFQLALARDVMEQQEVEVLHSSSPDPLRQTLQSVQSNRQEEIRATIQALNLRQLRKAMSVLRSAEIIEIEATDNSLPVAMDASLKLGGLGKRCMTSAVAAKAKAFAATLTERDALLLISCDSRSERLLETARTAREHGAAILLITCDRRSPLAAQADYLLLASNRAQRIVDTDPAPSLLSSALLVEVLYYLLLTGEDLS</sequence>
<evidence type="ECO:0000313" key="6">
    <source>
        <dbReference type="EMBL" id="PDX80068.1"/>
    </source>
</evidence>
<dbReference type="InterPro" id="IPR035472">
    <property type="entry name" value="RpiR-like_SIS"/>
</dbReference>
<dbReference type="Pfam" id="PF01418">
    <property type="entry name" value="HTH_6"/>
    <property type="match status" value="1"/>
</dbReference>
<dbReference type="SUPFAM" id="SSF53697">
    <property type="entry name" value="SIS domain"/>
    <property type="match status" value="1"/>
</dbReference>
<dbReference type="Gene3D" id="1.10.10.10">
    <property type="entry name" value="Winged helix-like DNA-binding domain superfamily/Winged helix DNA-binding domain"/>
    <property type="match status" value="1"/>
</dbReference>
<dbReference type="SUPFAM" id="SSF46689">
    <property type="entry name" value="Homeodomain-like"/>
    <property type="match status" value="1"/>
</dbReference>
<dbReference type="EMBL" id="NMTY01000033">
    <property type="protein sequence ID" value="PDX80068.1"/>
    <property type="molecule type" value="Genomic_DNA"/>
</dbReference>
<dbReference type="PANTHER" id="PTHR30514">
    <property type="entry name" value="GLUCOKINASE"/>
    <property type="match status" value="1"/>
</dbReference>
<dbReference type="Pfam" id="PF01380">
    <property type="entry name" value="SIS"/>
    <property type="match status" value="1"/>
</dbReference>
<dbReference type="AlphaFoldDB" id="A0A2A7AM42"/>
<dbReference type="InterPro" id="IPR046348">
    <property type="entry name" value="SIS_dom_sf"/>
</dbReference>
<dbReference type="Gene3D" id="3.40.50.10490">
    <property type="entry name" value="Glucose-6-phosphate isomerase like protein, domain 1"/>
    <property type="match status" value="1"/>
</dbReference>
<dbReference type="PROSITE" id="PS51071">
    <property type="entry name" value="HTH_RPIR"/>
    <property type="match status" value="1"/>
</dbReference>
<feature type="domain" description="HTH rpiR-type" evidence="4">
    <location>
        <begin position="5"/>
        <end position="81"/>
    </location>
</feature>
<comment type="caution">
    <text evidence="6">The sequence shown here is derived from an EMBL/GenBank/DDBJ whole genome shotgun (WGS) entry which is preliminary data.</text>
</comment>
<dbReference type="InterPro" id="IPR000281">
    <property type="entry name" value="HTH_RpiR"/>
</dbReference>
<dbReference type="InterPro" id="IPR047640">
    <property type="entry name" value="RpiR-like"/>
</dbReference>
<dbReference type="GO" id="GO:0003677">
    <property type="term" value="F:DNA binding"/>
    <property type="evidence" value="ECO:0007669"/>
    <property type="project" value="UniProtKB-KW"/>
</dbReference>
<dbReference type="RefSeq" id="WP_097840319.1">
    <property type="nucleotide sequence ID" value="NZ_NMTY01000033.1"/>
</dbReference>
<organism evidence="6 7">
    <name type="scientific">Faecalibacterium prausnitzii</name>
    <dbReference type="NCBI Taxonomy" id="853"/>
    <lineage>
        <taxon>Bacteria</taxon>
        <taxon>Bacillati</taxon>
        <taxon>Bacillota</taxon>
        <taxon>Clostridia</taxon>
        <taxon>Eubacteriales</taxon>
        <taxon>Oscillospiraceae</taxon>
        <taxon>Faecalibacterium</taxon>
    </lineage>
</organism>
<evidence type="ECO:0000259" key="4">
    <source>
        <dbReference type="PROSITE" id="PS51071"/>
    </source>
</evidence>
<evidence type="ECO:0000256" key="2">
    <source>
        <dbReference type="ARBA" id="ARBA00023125"/>
    </source>
</evidence>
<dbReference type="InterPro" id="IPR001347">
    <property type="entry name" value="SIS_dom"/>
</dbReference>
<evidence type="ECO:0000256" key="3">
    <source>
        <dbReference type="ARBA" id="ARBA00023163"/>
    </source>
</evidence>
<protein>
    <submittedName>
        <fullName evidence="6">Transcriptional regulator</fullName>
    </submittedName>
</protein>
<gene>
    <name evidence="6" type="ORF">CGS58_14220</name>
</gene>
<reference evidence="6 7" key="1">
    <citation type="journal article" date="2017" name="Front. Microbiol.">
        <title>New Insights into the Diversity of the Genus Faecalibacterium.</title>
        <authorList>
            <person name="Benevides L."/>
            <person name="Burman S."/>
            <person name="Martin R."/>
            <person name="Robert V."/>
            <person name="Thomas M."/>
            <person name="Miquel S."/>
            <person name="Chain F."/>
            <person name="Sokol H."/>
            <person name="Bermudez-Humaran L.G."/>
            <person name="Morrison M."/>
            <person name="Langella P."/>
            <person name="Azevedo V.A."/>
            <person name="Chatel J.M."/>
            <person name="Soares S."/>
        </authorList>
    </citation>
    <scope>NUCLEOTIDE SEQUENCE [LARGE SCALE GENOMIC DNA]</scope>
    <source>
        <strain evidence="6 7">CNCM I 4575</strain>
    </source>
</reference>
<evidence type="ECO:0000256" key="1">
    <source>
        <dbReference type="ARBA" id="ARBA00023015"/>
    </source>
</evidence>
<name>A0A2A7AM42_9FIRM</name>
<proteinExistence type="predicted"/>
<dbReference type="PANTHER" id="PTHR30514:SF1">
    <property type="entry name" value="HTH-TYPE TRANSCRIPTIONAL REGULATOR HEXR-RELATED"/>
    <property type="match status" value="1"/>
</dbReference>
<dbReference type="GO" id="GO:1901135">
    <property type="term" value="P:carbohydrate derivative metabolic process"/>
    <property type="evidence" value="ECO:0007669"/>
    <property type="project" value="InterPro"/>
</dbReference>
<dbReference type="InterPro" id="IPR036388">
    <property type="entry name" value="WH-like_DNA-bd_sf"/>
</dbReference>
<dbReference type="PROSITE" id="PS51464">
    <property type="entry name" value="SIS"/>
    <property type="match status" value="1"/>
</dbReference>
<dbReference type="InterPro" id="IPR009057">
    <property type="entry name" value="Homeodomain-like_sf"/>
</dbReference>
<dbReference type="GO" id="GO:0003700">
    <property type="term" value="F:DNA-binding transcription factor activity"/>
    <property type="evidence" value="ECO:0007669"/>
    <property type="project" value="InterPro"/>
</dbReference>
<feature type="domain" description="SIS" evidence="5">
    <location>
        <begin position="125"/>
        <end position="267"/>
    </location>
</feature>